<name>A0AAE3U6E2_9BACT</name>
<dbReference type="Proteomes" id="UP001241110">
    <property type="component" value="Unassembled WGS sequence"/>
</dbReference>
<reference evidence="1" key="1">
    <citation type="submission" date="2023-05" db="EMBL/GenBank/DDBJ databases">
        <authorList>
            <person name="Zhang X."/>
        </authorList>
    </citation>
    <scope>NUCLEOTIDE SEQUENCE</scope>
    <source>
        <strain evidence="1">YF14B1</strain>
    </source>
</reference>
<accession>A0AAE3U6E2</accession>
<comment type="caution">
    <text evidence="1">The sequence shown here is derived from an EMBL/GenBank/DDBJ whole genome shotgun (WGS) entry which is preliminary data.</text>
</comment>
<evidence type="ECO:0000313" key="1">
    <source>
        <dbReference type="EMBL" id="MDJ1481739.1"/>
    </source>
</evidence>
<gene>
    <name evidence="1" type="ORF">QNI16_14660</name>
</gene>
<dbReference type="AlphaFoldDB" id="A0AAE3U6E2"/>
<evidence type="ECO:0000313" key="2">
    <source>
        <dbReference type="Proteomes" id="UP001241110"/>
    </source>
</evidence>
<protein>
    <submittedName>
        <fullName evidence="1">Uncharacterized protein</fullName>
    </submittedName>
</protein>
<dbReference type="EMBL" id="JASJOS010000006">
    <property type="protein sequence ID" value="MDJ1481739.1"/>
    <property type="molecule type" value="Genomic_DNA"/>
</dbReference>
<dbReference type="RefSeq" id="WP_313979923.1">
    <property type="nucleotide sequence ID" value="NZ_JASJOS010000006.1"/>
</dbReference>
<organism evidence="1 2">
    <name type="scientific">Xanthocytophaga flava</name>
    <dbReference type="NCBI Taxonomy" id="3048013"/>
    <lineage>
        <taxon>Bacteria</taxon>
        <taxon>Pseudomonadati</taxon>
        <taxon>Bacteroidota</taxon>
        <taxon>Cytophagia</taxon>
        <taxon>Cytophagales</taxon>
        <taxon>Rhodocytophagaceae</taxon>
        <taxon>Xanthocytophaga</taxon>
    </lineage>
</organism>
<proteinExistence type="predicted"/>
<sequence length="730" mass="83545">MRGVTIQLENGLQLDLSETEVMVSTYAVNNLQDVDSRQTHYTNTFKIPLTQANAEALELPEHINTYSTLPYRRIPVKIIEDSLSVLDGTMRLAGYSDGMIDCQITGGNYNFFELIEGKKLNELDLSGLNHTWNLANIVSAADNTWEAGYIYANVNYGRNLDDARLVDDYYPAVYIKYLIDMIARKNNFRIRGDFWHSPVLEKMILLTHTFPSLDEEYTKARSFRVGYTGGVRYEYSSGIGDNSDLQVSPVFNNTTDVARDYFVGKLIEYSSFDGSVPIPETGIYSSKCTYHVYYEGRVKFYAWLYLDGVRIQEKEISKNTLNPGGKFEDVSFTFDEFVASEGQVATIVFRVKKNGNILQPIAKANIYLDDKATWELTMQQYVIPGADISVTSILPDIEQKDLFLLLANQFNLLFITDTRNRILYIEPFDKVPLGIRHRGIDLSDRLDFSEPPELDYLLEGYGQQTILQYADETFKGILTLTNEHLEQSIVGYDSVFALQDKPIISIEEKSRFSVWAQASIYTQSPIQDYVYYPATNKYYKAKHEIIGGEDPTNGAHWEQINYLEYLQLFSYEDVDPPLALLNTENTEPVTIFEGTDSAIHTVNITIEPLKFDVLVKQNYRYLQAALNNNKFVRVKLRLDTVDIVQLDFTKPVRLQSDHLRYGQTVTGWFFIQQIEEYAHGYPGSTWVQLMRIEIPSLTSVTKPTFQEGYLIQPNEGYVLQPDNGRIKLPG</sequence>